<proteinExistence type="predicted"/>
<dbReference type="STRING" id="1002809.SSIL_2375"/>
<evidence type="ECO:0000313" key="2">
    <source>
        <dbReference type="EMBL" id="BAK16798.1"/>
    </source>
</evidence>
<dbReference type="PATRIC" id="fig|1002809.3.peg.2392"/>
<dbReference type="SMART" id="SM00849">
    <property type="entry name" value="Lactamase_B"/>
    <property type="match status" value="1"/>
</dbReference>
<dbReference type="eggNOG" id="COG0491">
    <property type="taxonomic scope" value="Bacteria"/>
</dbReference>
<accession>F2F103</accession>
<reference evidence="3" key="1">
    <citation type="submission" date="2011-04" db="EMBL/GenBank/DDBJ databases">
        <title>Genome sequence of Solibacillus silvestris StLB046.</title>
        <authorList>
            <person name="Morohoshi T."/>
            <person name="Someya N."/>
            <person name="Ikeda T."/>
        </authorList>
    </citation>
    <scope>NUCLEOTIDE SEQUENCE [LARGE SCALE GENOMIC DNA]</scope>
    <source>
        <strain evidence="3">StLB046</strain>
    </source>
</reference>
<evidence type="ECO:0000313" key="3">
    <source>
        <dbReference type="Proteomes" id="UP000006691"/>
    </source>
</evidence>
<dbReference type="InterPro" id="IPR036866">
    <property type="entry name" value="RibonucZ/Hydroxyglut_hydro"/>
</dbReference>
<keyword evidence="2" id="KW-0378">Hydrolase</keyword>
<organism evidence="2 3">
    <name type="scientific">Solibacillus silvestris (strain StLB046)</name>
    <name type="common">Bacillus silvestris</name>
    <dbReference type="NCBI Taxonomy" id="1002809"/>
    <lineage>
        <taxon>Bacteria</taxon>
        <taxon>Bacillati</taxon>
        <taxon>Bacillota</taxon>
        <taxon>Bacilli</taxon>
        <taxon>Bacillales</taxon>
        <taxon>Caryophanaceae</taxon>
        <taxon>Solibacillus</taxon>
    </lineage>
</organism>
<dbReference type="RefSeq" id="WP_014824050.1">
    <property type="nucleotide sequence ID" value="NC_018065.1"/>
</dbReference>
<dbReference type="Gene3D" id="3.60.15.10">
    <property type="entry name" value="Ribonuclease Z/Hydroxyacylglutathione hydrolase-like"/>
    <property type="match status" value="1"/>
</dbReference>
<protein>
    <submittedName>
        <fullName evidence="2">Zn-dependent hydrolase, including glyoxylase</fullName>
    </submittedName>
</protein>
<dbReference type="PANTHER" id="PTHR23131:SF4">
    <property type="entry name" value="METALLO-BETA-LACTAMASE SUPERFAMILY POTEIN"/>
    <property type="match status" value="1"/>
</dbReference>
<sequence>MEVHKIVIPTPYAVGDVNAFLVKGEALTLFDAGPKTEEAYEAIKWGLHSAGYDLKDVEQVVLTHHHPDHAGWIDAFPAAEVLGHQYVDYWMKKEPEFLQYHERFFKKLLIEQGVPEKYVNRILHVKGEIELFGTIPLTGYLKEGDELPGHPGLKVYETPGHAQSHLIFVDETTRECIGGDLLLERTSSNPLIEPPLDLSMERPKSLLQYNESLKRLKNLEISKVYAGHGGELTNIEPLIDERLEKQRQRALKVYGLLQTPQTNFEMTTQLFERIYQQQLGLTLSETLGQFDYLVDQGMVEIEERDGIHYYKKSDVSRFASSEGSKSLNKTGY</sequence>
<gene>
    <name evidence="2" type="ordered locus">SSIL_2375</name>
</gene>
<dbReference type="InterPro" id="IPR001279">
    <property type="entry name" value="Metallo-B-lactamas"/>
</dbReference>
<dbReference type="EMBL" id="AP012157">
    <property type="protein sequence ID" value="BAK16798.1"/>
    <property type="molecule type" value="Genomic_DNA"/>
</dbReference>
<evidence type="ECO:0000259" key="1">
    <source>
        <dbReference type="SMART" id="SM00849"/>
    </source>
</evidence>
<dbReference type="HOGENOM" id="CLU_048478_0_2_9"/>
<dbReference type="Pfam" id="PF00753">
    <property type="entry name" value="Lactamase_B"/>
    <property type="match status" value="1"/>
</dbReference>
<dbReference type="PANTHER" id="PTHR23131">
    <property type="entry name" value="ENDORIBONUCLEASE LACTB2"/>
    <property type="match status" value="1"/>
</dbReference>
<name>F2F103_SOLSS</name>
<dbReference type="InterPro" id="IPR050662">
    <property type="entry name" value="Sec-metab_biosynth-thioest"/>
</dbReference>
<keyword evidence="3" id="KW-1185">Reference proteome</keyword>
<feature type="domain" description="Metallo-beta-lactamase" evidence="1">
    <location>
        <begin position="16"/>
        <end position="228"/>
    </location>
</feature>
<dbReference type="GO" id="GO:0016787">
    <property type="term" value="F:hydrolase activity"/>
    <property type="evidence" value="ECO:0007669"/>
    <property type="project" value="UniProtKB-KW"/>
</dbReference>
<dbReference type="KEGG" id="siv:SSIL_2375"/>
<dbReference type="SUPFAM" id="SSF56281">
    <property type="entry name" value="Metallo-hydrolase/oxidoreductase"/>
    <property type="match status" value="1"/>
</dbReference>
<dbReference type="AlphaFoldDB" id="F2F103"/>
<dbReference type="Proteomes" id="UP000006691">
    <property type="component" value="Chromosome"/>
</dbReference>
<reference evidence="2 3" key="2">
    <citation type="journal article" date="2012" name="J. Biosci. Bioeng.">
        <title>Complete genome sequence and characterization of the N-acylhomoserine lactone-degrading gene of the potato leaf-associated Solibacillus silvestris.</title>
        <authorList>
            <person name="Morohoshi T."/>
            <person name="Tominaga Y."/>
            <person name="Someya N."/>
            <person name="Ikeda T."/>
        </authorList>
    </citation>
    <scope>NUCLEOTIDE SEQUENCE [LARGE SCALE GENOMIC DNA]</scope>
    <source>
        <strain evidence="2 3">StLB046</strain>
    </source>
</reference>